<proteinExistence type="predicted"/>
<protein>
    <recommendedName>
        <fullName evidence="2">histidine kinase</fullName>
        <ecNumber evidence="2">2.7.13.3</ecNumber>
    </recommendedName>
</protein>
<dbReference type="Pfam" id="PF02518">
    <property type="entry name" value="HATPase_c"/>
    <property type="match status" value="1"/>
</dbReference>
<dbReference type="Proteomes" id="UP000199150">
    <property type="component" value="Unassembled WGS sequence"/>
</dbReference>
<dbReference type="AlphaFoldDB" id="A0A1G4SU68"/>
<keyword evidence="8" id="KW-0472">Membrane</keyword>
<dbReference type="GO" id="GO:0000160">
    <property type="term" value="P:phosphorelay signal transduction system"/>
    <property type="evidence" value="ECO:0007669"/>
    <property type="project" value="UniProtKB-KW"/>
</dbReference>
<keyword evidence="7" id="KW-0902">Two-component regulatory system</keyword>
<organism evidence="10 11">
    <name type="scientific">Asticcacaulis taihuensis</name>
    <dbReference type="NCBI Taxonomy" id="260084"/>
    <lineage>
        <taxon>Bacteria</taxon>
        <taxon>Pseudomonadati</taxon>
        <taxon>Pseudomonadota</taxon>
        <taxon>Alphaproteobacteria</taxon>
        <taxon>Caulobacterales</taxon>
        <taxon>Caulobacteraceae</taxon>
        <taxon>Asticcacaulis</taxon>
    </lineage>
</organism>
<dbReference type="PROSITE" id="PS50109">
    <property type="entry name" value="HIS_KIN"/>
    <property type="match status" value="1"/>
</dbReference>
<keyword evidence="11" id="KW-1185">Reference proteome</keyword>
<accession>A0A1G4SU68</accession>
<dbReference type="InterPro" id="IPR004358">
    <property type="entry name" value="Sig_transdc_His_kin-like_C"/>
</dbReference>
<dbReference type="InterPro" id="IPR003594">
    <property type="entry name" value="HATPase_dom"/>
</dbReference>
<dbReference type="STRING" id="260084.SAMN02927928_2970"/>
<keyword evidence="3" id="KW-0808">Transferase</keyword>
<evidence type="ECO:0000313" key="10">
    <source>
        <dbReference type="EMBL" id="SCW72683.1"/>
    </source>
</evidence>
<keyword evidence="8" id="KW-0812">Transmembrane</keyword>
<feature type="transmembrane region" description="Helical" evidence="8">
    <location>
        <begin position="12"/>
        <end position="31"/>
    </location>
</feature>
<reference evidence="11" key="1">
    <citation type="submission" date="2016-10" db="EMBL/GenBank/DDBJ databases">
        <authorList>
            <person name="Varghese N."/>
            <person name="Submissions S."/>
        </authorList>
    </citation>
    <scope>NUCLEOTIDE SEQUENCE [LARGE SCALE GENOMIC DNA]</scope>
    <source>
        <strain evidence="11">CGMCC 1.3431</strain>
    </source>
</reference>
<name>A0A1G4SU68_9CAUL</name>
<dbReference type="InterPro" id="IPR005467">
    <property type="entry name" value="His_kinase_dom"/>
</dbReference>
<dbReference type="EC" id="2.7.13.3" evidence="2"/>
<gene>
    <name evidence="10" type="ORF">SAMN02927928_2970</name>
</gene>
<dbReference type="PRINTS" id="PR00344">
    <property type="entry name" value="BCTRLSENSOR"/>
</dbReference>
<evidence type="ECO:0000256" key="5">
    <source>
        <dbReference type="ARBA" id="ARBA00022777"/>
    </source>
</evidence>
<evidence type="ECO:0000256" key="8">
    <source>
        <dbReference type="SAM" id="Phobius"/>
    </source>
</evidence>
<evidence type="ECO:0000259" key="9">
    <source>
        <dbReference type="PROSITE" id="PS50109"/>
    </source>
</evidence>
<feature type="domain" description="Histidine kinase" evidence="9">
    <location>
        <begin position="195"/>
        <end position="414"/>
    </location>
</feature>
<keyword evidence="4" id="KW-0547">Nucleotide-binding</keyword>
<evidence type="ECO:0000313" key="11">
    <source>
        <dbReference type="Proteomes" id="UP000199150"/>
    </source>
</evidence>
<dbReference type="Gene3D" id="3.30.565.10">
    <property type="entry name" value="Histidine kinase-like ATPase, C-terminal domain"/>
    <property type="match status" value="1"/>
</dbReference>
<dbReference type="RefSeq" id="WP_090649606.1">
    <property type="nucleotide sequence ID" value="NZ_CBCRYE010000003.1"/>
</dbReference>
<comment type="catalytic activity">
    <reaction evidence="1">
        <text>ATP + protein L-histidine = ADP + protein N-phospho-L-histidine.</text>
        <dbReference type="EC" id="2.7.13.3"/>
    </reaction>
</comment>
<dbReference type="InterPro" id="IPR036890">
    <property type="entry name" value="HATPase_C_sf"/>
</dbReference>
<dbReference type="OrthoDB" id="1931120at2"/>
<evidence type="ECO:0000256" key="7">
    <source>
        <dbReference type="ARBA" id="ARBA00023012"/>
    </source>
</evidence>
<dbReference type="PANTHER" id="PTHR43065:SF46">
    <property type="entry name" value="C4-DICARBOXYLATE TRANSPORT SENSOR PROTEIN DCTB"/>
    <property type="match status" value="1"/>
</dbReference>
<keyword evidence="8" id="KW-1133">Transmembrane helix</keyword>
<dbReference type="SUPFAM" id="SSF55874">
    <property type="entry name" value="ATPase domain of HSP90 chaperone/DNA topoisomerase II/histidine kinase"/>
    <property type="match status" value="1"/>
</dbReference>
<keyword evidence="6" id="KW-0067">ATP-binding</keyword>
<evidence type="ECO:0000256" key="1">
    <source>
        <dbReference type="ARBA" id="ARBA00000085"/>
    </source>
</evidence>
<dbReference type="GO" id="GO:0005524">
    <property type="term" value="F:ATP binding"/>
    <property type="evidence" value="ECO:0007669"/>
    <property type="project" value="UniProtKB-KW"/>
</dbReference>
<evidence type="ECO:0000256" key="3">
    <source>
        <dbReference type="ARBA" id="ARBA00022679"/>
    </source>
</evidence>
<dbReference type="GO" id="GO:0004673">
    <property type="term" value="F:protein histidine kinase activity"/>
    <property type="evidence" value="ECO:0007669"/>
    <property type="project" value="UniProtKB-EC"/>
</dbReference>
<evidence type="ECO:0000256" key="4">
    <source>
        <dbReference type="ARBA" id="ARBA00022741"/>
    </source>
</evidence>
<dbReference type="EMBL" id="FMTS01000005">
    <property type="protein sequence ID" value="SCW72683.1"/>
    <property type="molecule type" value="Genomic_DNA"/>
</dbReference>
<dbReference type="SMART" id="SM00387">
    <property type="entry name" value="HATPase_c"/>
    <property type="match status" value="1"/>
</dbReference>
<dbReference type="CDD" id="cd00075">
    <property type="entry name" value="HATPase"/>
    <property type="match status" value="1"/>
</dbReference>
<keyword evidence="5" id="KW-0418">Kinase</keyword>
<evidence type="ECO:0000256" key="2">
    <source>
        <dbReference type="ARBA" id="ARBA00012438"/>
    </source>
</evidence>
<dbReference type="PANTHER" id="PTHR43065">
    <property type="entry name" value="SENSOR HISTIDINE KINASE"/>
    <property type="match status" value="1"/>
</dbReference>
<evidence type="ECO:0000256" key="6">
    <source>
        <dbReference type="ARBA" id="ARBA00022840"/>
    </source>
</evidence>
<sequence>MVFKRAIPPVVWPLTAQAGVFVLGAFGWLALTRGLYASALVCGLGAITLAWLGLSHSALVLGRDLLKRTQPGAIFTAELSRRRLQVLLDQTPSPLLLQPDNGQLIAVNRAARNLFDVSYALPVAARRALLGDTSGAAPLGLAGMASQIKWKGQTFAVHIAEMEEADHLSHLAVLTDISADVRAAEANALRDLLKVLNHELMNALTPVASMSKSALDLLGDDTPESRAAAVKALERVVARTEGLTDFINAYRALTRLPPPVIRSCGLNLWLEVLCESFAAQWGDKGVRFETDIADSDLSLMMDEDQMWLGVSNLLNNGAQAALEKPDPRVRLRLKRDGEAVLFEIEDSGKGIPAENADQVFMPFYSTKATGTGVGLSLAKQIIAGHGSALVLASPQAHRPDPLGGACFHFQIRIG</sequence>
<feature type="transmembrane region" description="Helical" evidence="8">
    <location>
        <begin position="37"/>
        <end position="61"/>
    </location>
</feature>